<keyword evidence="2" id="KW-1185">Reference proteome</keyword>
<name>A0A8T2VDK6_CERRI</name>
<comment type="caution">
    <text evidence="1">The sequence shown here is derived from an EMBL/GenBank/DDBJ whole genome shotgun (WGS) entry which is preliminary data.</text>
</comment>
<dbReference type="EMBL" id="CM035407">
    <property type="protein sequence ID" value="KAH7444036.1"/>
    <property type="molecule type" value="Genomic_DNA"/>
</dbReference>
<reference evidence="1" key="1">
    <citation type="submission" date="2021-08" db="EMBL/GenBank/DDBJ databases">
        <title>WGS assembly of Ceratopteris richardii.</title>
        <authorList>
            <person name="Marchant D.B."/>
            <person name="Chen G."/>
            <person name="Jenkins J."/>
            <person name="Shu S."/>
            <person name="Leebens-Mack J."/>
            <person name="Grimwood J."/>
            <person name="Schmutz J."/>
            <person name="Soltis P."/>
            <person name="Soltis D."/>
            <person name="Chen Z.-H."/>
        </authorList>
    </citation>
    <scope>NUCLEOTIDE SEQUENCE</scope>
    <source>
        <strain evidence="1">Whitten #5841</strain>
        <tissue evidence="1">Leaf</tissue>
    </source>
</reference>
<accession>A0A8T2VDK6</accession>
<proteinExistence type="predicted"/>
<dbReference type="Proteomes" id="UP000825935">
    <property type="component" value="Chromosome 2"/>
</dbReference>
<organism evidence="1 2">
    <name type="scientific">Ceratopteris richardii</name>
    <name type="common">Triangle waterfern</name>
    <dbReference type="NCBI Taxonomy" id="49495"/>
    <lineage>
        <taxon>Eukaryota</taxon>
        <taxon>Viridiplantae</taxon>
        <taxon>Streptophyta</taxon>
        <taxon>Embryophyta</taxon>
        <taxon>Tracheophyta</taxon>
        <taxon>Polypodiopsida</taxon>
        <taxon>Polypodiidae</taxon>
        <taxon>Polypodiales</taxon>
        <taxon>Pteridineae</taxon>
        <taxon>Pteridaceae</taxon>
        <taxon>Parkerioideae</taxon>
        <taxon>Ceratopteris</taxon>
    </lineage>
</organism>
<gene>
    <name evidence="1" type="ORF">KP509_02G061500</name>
</gene>
<dbReference type="OrthoDB" id="2004705at2759"/>
<evidence type="ECO:0000313" key="1">
    <source>
        <dbReference type="EMBL" id="KAH7444036.1"/>
    </source>
</evidence>
<sequence>MIHLTLSIPLANSVQNCTYSRHLNHSSSPVVRAPLQFSLFMPARPG</sequence>
<dbReference type="AlphaFoldDB" id="A0A8T2VDK6"/>
<evidence type="ECO:0000313" key="2">
    <source>
        <dbReference type="Proteomes" id="UP000825935"/>
    </source>
</evidence>
<protein>
    <submittedName>
        <fullName evidence="1">Uncharacterized protein</fullName>
    </submittedName>
</protein>